<evidence type="ECO:0008006" key="3">
    <source>
        <dbReference type="Google" id="ProtNLM"/>
    </source>
</evidence>
<accession>A0A238U8B2</accession>
<evidence type="ECO:0000313" key="2">
    <source>
        <dbReference type="Proteomes" id="UP000215214"/>
    </source>
</evidence>
<proteinExistence type="predicted"/>
<dbReference type="PROSITE" id="PS51257">
    <property type="entry name" value="PROKAR_LIPOPROTEIN"/>
    <property type="match status" value="1"/>
</dbReference>
<evidence type="ECO:0000313" key="1">
    <source>
        <dbReference type="EMBL" id="SNR14734.1"/>
    </source>
</evidence>
<sequence>MKQIIIGILIFSFASCKGQTNDFDTLVAKLKERLEYDDYKVTLPMIHKGEDFNVILSETSLDFKEREIVLDNPSKDNSFPLSFSVVFNENIVSLFEPGTFVCYKLSDFSRNEKLEKALNTKRFDYHWLIDNKLYGLSNGKYWFLDSDGHWKKSEQKLPFDKKPKLYENNEYLAYCDCNGEWGGTVYFYNRTNENIYFTEATCANSIIETDKGYKVLSHLGHGMGSAELKLISDPSKLSNLKGFDTKTKNINALGYSDKSGHSKSVFDFYWVQIFSSFNWNGKTIYMVNWQDRTFLAEIKKKDITIVDPLFNSDLYTHDPITTQYDNGVILMNLDFWGLGREREVSMIVIKDKEITKLDWNSKH</sequence>
<dbReference type="RefSeq" id="WP_095069915.1">
    <property type="nucleotide sequence ID" value="NZ_LT899436.1"/>
</dbReference>
<keyword evidence="2" id="KW-1185">Reference proteome</keyword>
<name>A0A238U8B2_9FLAO</name>
<dbReference type="Proteomes" id="UP000215214">
    <property type="component" value="Chromosome TJEJU"/>
</dbReference>
<protein>
    <recommendedName>
        <fullName evidence="3">Lipoprotein</fullName>
    </recommendedName>
</protein>
<gene>
    <name evidence="1" type="ORF">TJEJU_0973</name>
</gene>
<dbReference type="AlphaFoldDB" id="A0A238U8B2"/>
<organism evidence="1 2">
    <name type="scientific">Tenacibaculum jejuense</name>
    <dbReference type="NCBI Taxonomy" id="584609"/>
    <lineage>
        <taxon>Bacteria</taxon>
        <taxon>Pseudomonadati</taxon>
        <taxon>Bacteroidota</taxon>
        <taxon>Flavobacteriia</taxon>
        <taxon>Flavobacteriales</taxon>
        <taxon>Flavobacteriaceae</taxon>
        <taxon>Tenacibaculum</taxon>
    </lineage>
</organism>
<dbReference type="KEGG" id="tje:TJEJU_0973"/>
<reference evidence="1 2" key="1">
    <citation type="submission" date="2017-07" db="EMBL/GenBank/DDBJ databases">
        <authorList>
            <person name="Sun Z.S."/>
            <person name="Albrecht U."/>
            <person name="Echele G."/>
            <person name="Lee C.C."/>
        </authorList>
    </citation>
    <scope>NUCLEOTIDE SEQUENCE [LARGE SCALE GENOMIC DNA]</scope>
    <source>
        <strain evidence="2">type strain: KCTC 22618</strain>
    </source>
</reference>
<dbReference type="EMBL" id="LT899436">
    <property type="protein sequence ID" value="SNR14734.1"/>
    <property type="molecule type" value="Genomic_DNA"/>
</dbReference>
<dbReference type="OrthoDB" id="1490226at2"/>